<dbReference type="AlphaFoldDB" id="A0A1Q5PVW2"/>
<proteinExistence type="predicted"/>
<evidence type="ECO:0000313" key="1">
    <source>
        <dbReference type="EMBL" id="OKL51636.1"/>
    </source>
</evidence>
<dbReference type="InParanoid" id="A0A1Q5PVW2"/>
<name>A0A1Q5PVW2_9ACTO</name>
<evidence type="ECO:0008006" key="3">
    <source>
        <dbReference type="Google" id="ProtNLM"/>
    </source>
</evidence>
<dbReference type="Proteomes" id="UP000185612">
    <property type="component" value="Unassembled WGS sequence"/>
</dbReference>
<gene>
    <name evidence="1" type="ORF">BSZ40_05625</name>
</gene>
<evidence type="ECO:0000313" key="2">
    <source>
        <dbReference type="Proteomes" id="UP000185612"/>
    </source>
</evidence>
<organism evidence="1 2">
    <name type="scientific">Buchananella hordeovulneris</name>
    <dbReference type="NCBI Taxonomy" id="52770"/>
    <lineage>
        <taxon>Bacteria</taxon>
        <taxon>Bacillati</taxon>
        <taxon>Actinomycetota</taxon>
        <taxon>Actinomycetes</taxon>
        <taxon>Actinomycetales</taxon>
        <taxon>Actinomycetaceae</taxon>
        <taxon>Buchananella</taxon>
    </lineage>
</organism>
<reference evidence="2" key="1">
    <citation type="submission" date="2016-12" db="EMBL/GenBank/DDBJ databases">
        <authorList>
            <person name="Meng X."/>
        </authorList>
    </citation>
    <scope>NUCLEOTIDE SEQUENCE [LARGE SCALE GENOMIC DNA]</scope>
    <source>
        <strain evidence="2">DSM 20732</strain>
    </source>
</reference>
<dbReference type="OrthoDB" id="5110616at2"/>
<accession>A0A1Q5PVW2</accession>
<dbReference type="EMBL" id="MQVS01000005">
    <property type="protein sequence ID" value="OKL51636.1"/>
    <property type="molecule type" value="Genomic_DNA"/>
</dbReference>
<protein>
    <recommendedName>
        <fullName evidence="3">NTP pyrophosphohydrolase</fullName>
    </recommendedName>
</protein>
<sequence>MRMYQVTDLAGDGKFGEILQRQTPQLIADKVAHRLVSPIYLDGEEYYGMRVWAAPEGMHPYDVPKRAIARQNYIRCLGTARAMVVQIRVTQPDHTTALYVVAREPVVDLEAWVELTWSGYQHEPDGIRLHPEELLAGEQAVPIFRAYIENQELPPPHLLREFVA</sequence>
<keyword evidence="2" id="KW-1185">Reference proteome</keyword>
<comment type="caution">
    <text evidence="1">The sequence shown here is derived from an EMBL/GenBank/DDBJ whole genome shotgun (WGS) entry which is preliminary data.</text>
</comment>